<dbReference type="Pfam" id="PF00425">
    <property type="entry name" value="Chorismate_bind"/>
    <property type="match status" value="1"/>
</dbReference>
<dbReference type="RefSeq" id="WP_015030696.1">
    <property type="nucleotide sequence ID" value="NC_018748.1"/>
</dbReference>
<organism evidence="2 3">
    <name type="scientific">Emticicia oligotrophica (strain DSM 17448 / CIP 109782 / MTCC 6937 / GPTSA100-15)</name>
    <dbReference type="NCBI Taxonomy" id="929562"/>
    <lineage>
        <taxon>Bacteria</taxon>
        <taxon>Pseudomonadati</taxon>
        <taxon>Bacteroidota</taxon>
        <taxon>Cytophagia</taxon>
        <taxon>Cytophagales</taxon>
        <taxon>Leadbetterellaceae</taxon>
        <taxon>Emticicia</taxon>
    </lineage>
</organism>
<dbReference type="Gene3D" id="3.60.120.10">
    <property type="entry name" value="Anthranilate synthase"/>
    <property type="match status" value="1"/>
</dbReference>
<dbReference type="NCBIfam" id="NF005486">
    <property type="entry name" value="PRK07093.1"/>
    <property type="match status" value="1"/>
</dbReference>
<dbReference type="EMBL" id="CP002961">
    <property type="protein sequence ID" value="AFK05008.1"/>
    <property type="molecule type" value="Genomic_DNA"/>
</dbReference>
<gene>
    <name evidence="2" type="ordered locus">Emtol_3882</name>
</gene>
<dbReference type="PANTHER" id="PTHR11236">
    <property type="entry name" value="AMINOBENZOATE/ANTHRANILATE SYNTHASE"/>
    <property type="match status" value="1"/>
</dbReference>
<dbReference type="InterPro" id="IPR015890">
    <property type="entry name" value="Chorismate_C"/>
</dbReference>
<evidence type="ECO:0000259" key="1">
    <source>
        <dbReference type="Pfam" id="PF00425"/>
    </source>
</evidence>
<name>A0ABM5N6D3_EMTOG</name>
<evidence type="ECO:0000313" key="2">
    <source>
        <dbReference type="EMBL" id="AFK05008.1"/>
    </source>
</evidence>
<feature type="domain" description="Chorismate-utilising enzyme C-terminal" evidence="1">
    <location>
        <begin position="77"/>
        <end position="331"/>
    </location>
</feature>
<evidence type="ECO:0000313" key="3">
    <source>
        <dbReference type="Proteomes" id="UP000002875"/>
    </source>
</evidence>
<accession>A0ABM5N6D3</accession>
<reference evidence="2 3" key="1">
    <citation type="submission" date="2011-07" db="EMBL/GenBank/DDBJ databases">
        <title>The complete genome of chromosome of Emticicia oligotrophica DSM 17448.</title>
        <authorList>
            <consortium name="US DOE Joint Genome Institute (JGI-PGF)"/>
            <person name="Lucas S."/>
            <person name="Han J."/>
            <person name="Lapidus A."/>
            <person name="Bruce D."/>
            <person name="Goodwin L."/>
            <person name="Pitluck S."/>
            <person name="Peters L."/>
            <person name="Kyrpides N."/>
            <person name="Mavromatis K."/>
            <person name="Ivanova N."/>
            <person name="Ovchinnikova G."/>
            <person name="Teshima H."/>
            <person name="Detter J.C."/>
            <person name="Tapia R."/>
            <person name="Han C."/>
            <person name="Land M."/>
            <person name="Hauser L."/>
            <person name="Markowitz V."/>
            <person name="Cheng J.-F."/>
            <person name="Hugenholtz P."/>
            <person name="Woyke T."/>
            <person name="Wu D."/>
            <person name="Tindall B."/>
            <person name="Pomrenke H."/>
            <person name="Brambilla E."/>
            <person name="Klenk H.-P."/>
            <person name="Eisen J.A."/>
        </authorList>
    </citation>
    <scope>NUCLEOTIDE SEQUENCE [LARGE SCALE GENOMIC DNA]</scope>
    <source>
        <strain evidence="2 3">DSM 17448</strain>
    </source>
</reference>
<proteinExistence type="predicted"/>
<dbReference type="SUPFAM" id="SSF56322">
    <property type="entry name" value="ADC synthase"/>
    <property type="match status" value="1"/>
</dbReference>
<keyword evidence="3" id="KW-1185">Reference proteome</keyword>
<dbReference type="InterPro" id="IPR019999">
    <property type="entry name" value="Anth_synth_I-like"/>
</dbReference>
<sequence>MKIYKKEGAITKINNLTSTSTPFLILTDFEGNRSIIKRLDKVDVSDIKYKFGEVSNFNFSTNYNRFNGIEKKCIDFELYQKAFDVVISNIKEGNSFLTNLTCASRIKTNLSLEEIFIISNAKFKIWVKGFEHFNEFVCFSPEIFVKINTEGIISSFPMKGTIDAKIENAESVILEDEKEFFEHTTIVDLIRNDISKIAEKVWVEKFRYIDKIKTLEGELLQVSSQVCGKLDPFWKNKFGDILFSMLPAGSISGAPKDKTVEIIKKAEKYTYNGLNRNFYTGICGIFDGETFNSSVMIRFIENTPQGLFYKSGGGITAKSMVEKEYQEMIQKIYVPTI</sequence>
<dbReference type="Proteomes" id="UP000002875">
    <property type="component" value="Chromosome"/>
</dbReference>
<dbReference type="InterPro" id="IPR005801">
    <property type="entry name" value="ADC_synthase"/>
</dbReference>
<protein>
    <submittedName>
        <fullName evidence="2">Chorismate binding domain-containing protein</fullName>
    </submittedName>
</protein>
<dbReference type="PANTHER" id="PTHR11236:SF50">
    <property type="entry name" value="AMINODEOXYCHORISMATE SYNTHASE COMPONENT 1"/>
    <property type="match status" value="1"/>
</dbReference>